<dbReference type="Pfam" id="PF07992">
    <property type="entry name" value="Pyr_redox_2"/>
    <property type="match status" value="1"/>
</dbReference>
<dbReference type="EMBL" id="HBHZ01002843">
    <property type="protein sequence ID" value="CAE0189143.1"/>
    <property type="molecule type" value="Transcribed_RNA"/>
</dbReference>
<dbReference type="EC" id="1.6.5.9" evidence="3"/>
<proteinExistence type="inferred from homology"/>
<evidence type="ECO:0000256" key="7">
    <source>
        <dbReference type="ARBA" id="ARBA00023002"/>
    </source>
</evidence>
<evidence type="ECO:0000259" key="12">
    <source>
        <dbReference type="Pfam" id="PF07992"/>
    </source>
</evidence>
<keyword evidence="5" id="KW-0999">Mitochondrion inner membrane</keyword>
<evidence type="ECO:0000256" key="6">
    <source>
        <dbReference type="ARBA" id="ARBA00022827"/>
    </source>
</evidence>
<feature type="compositionally biased region" description="Basic and acidic residues" evidence="11">
    <location>
        <begin position="1"/>
        <end position="13"/>
    </location>
</feature>
<evidence type="ECO:0000256" key="10">
    <source>
        <dbReference type="ARBA" id="ARBA00049010"/>
    </source>
</evidence>
<evidence type="ECO:0000256" key="4">
    <source>
        <dbReference type="ARBA" id="ARBA00022630"/>
    </source>
</evidence>
<feature type="domain" description="FAD/NAD(P)-binding" evidence="12">
    <location>
        <begin position="118"/>
        <end position="442"/>
    </location>
</feature>
<dbReference type="InterPro" id="IPR045024">
    <property type="entry name" value="NDH-2"/>
</dbReference>
<sequence>MERERERGREEALRGCPELTMKRASTSAQTSSKTAGSMNGGLARIAARCTSRAPRGWCVSRRQTVMMSAANAPDSDSKKGPGSVGALKVVQTLERTVERVGSKQFSLSFATRPAKKQRVVILGTGWGAARLAKELDMGSYDLTVVSPRNHMVFTPLLASTTVGTLDFRSVAVSIRSLQPALGLEPNHFYTAKAKAVDPEAQTVTCISDEGSEFEVQYDKLAIATGAQGSTFNIPGVDEYALPLRDVADASAIKDKLIKNIAKSQIPGTQEAERRRLLNFVIVGGGPTGVEFAGELSNLVKEDLARAVPQVSCSVRITLIEARDILGSFNPDLRLYASRILSKSGVEIVKAQVKEVKETSVVLSDGSEIEHGLLVWSTGVGPTPFITSLPFGKSQDGRLAVDEFQRVEDMEGNAVENVYSLGDCACNTLNPLPTTAQVAEQQGKWLSKHINDQCQPQEEEPEPFKYTHLGQMSAMTTGSAVTDLGGGSGTPQLSFSGFLSWLSWRAVYLTKLGSFQNKLYVLLNWSTSQMMGRDLSRW</sequence>
<comment type="catalytic activity">
    <reaction evidence="10">
        <text>a ubiquinone + NADH + H(+) = a ubiquinol + NAD(+)</text>
        <dbReference type="Rhea" id="RHEA:23152"/>
        <dbReference type="Rhea" id="RHEA-COMP:9565"/>
        <dbReference type="Rhea" id="RHEA-COMP:9566"/>
        <dbReference type="ChEBI" id="CHEBI:15378"/>
        <dbReference type="ChEBI" id="CHEBI:16389"/>
        <dbReference type="ChEBI" id="CHEBI:17976"/>
        <dbReference type="ChEBI" id="CHEBI:57540"/>
        <dbReference type="ChEBI" id="CHEBI:57945"/>
    </reaction>
</comment>
<keyword evidence="6" id="KW-0274">FAD</keyword>
<evidence type="ECO:0000256" key="1">
    <source>
        <dbReference type="ARBA" id="ARBA00004637"/>
    </source>
</evidence>
<keyword evidence="5" id="KW-0496">Mitochondrion</keyword>
<dbReference type="AlphaFoldDB" id="A0A7S3FM29"/>
<evidence type="ECO:0000256" key="9">
    <source>
        <dbReference type="ARBA" id="ARBA00047599"/>
    </source>
</evidence>
<evidence type="ECO:0000256" key="5">
    <source>
        <dbReference type="ARBA" id="ARBA00022792"/>
    </source>
</evidence>
<evidence type="ECO:0000256" key="2">
    <source>
        <dbReference type="ARBA" id="ARBA00005272"/>
    </source>
</evidence>
<dbReference type="InterPro" id="IPR036188">
    <property type="entry name" value="FAD/NAD-bd_sf"/>
</dbReference>
<gene>
    <name evidence="14" type="ORF">CROS1456_LOCUS2214</name>
</gene>
<keyword evidence="8" id="KW-0520">NAD</keyword>
<evidence type="ECO:0000256" key="8">
    <source>
        <dbReference type="ARBA" id="ARBA00023027"/>
    </source>
</evidence>
<dbReference type="InterPro" id="IPR054585">
    <property type="entry name" value="NDH2-like_C"/>
</dbReference>
<feature type="region of interest" description="Disordered" evidence="11">
    <location>
        <begin position="1"/>
        <end position="39"/>
    </location>
</feature>
<dbReference type="SUPFAM" id="SSF51905">
    <property type="entry name" value="FAD/NAD(P)-binding domain"/>
    <property type="match status" value="2"/>
</dbReference>
<keyword evidence="5" id="KW-0472">Membrane</keyword>
<dbReference type="GO" id="GO:0050136">
    <property type="term" value="F:NADH dehydrogenase (quinone) (non-electrogenic) activity"/>
    <property type="evidence" value="ECO:0007669"/>
    <property type="project" value="UniProtKB-EC"/>
</dbReference>
<keyword evidence="7" id="KW-0560">Oxidoreductase</keyword>
<dbReference type="PRINTS" id="PR00368">
    <property type="entry name" value="FADPNR"/>
</dbReference>
<dbReference type="Gene3D" id="3.50.50.100">
    <property type="match status" value="1"/>
</dbReference>
<dbReference type="InterPro" id="IPR023753">
    <property type="entry name" value="FAD/NAD-binding_dom"/>
</dbReference>
<protein>
    <recommendedName>
        <fullName evidence="3">NADH:ubiquinone reductase (non-electrogenic)</fullName>
        <ecNumber evidence="3">1.6.5.9</ecNumber>
    </recommendedName>
</protein>
<evidence type="ECO:0000313" key="14">
    <source>
        <dbReference type="EMBL" id="CAE0189143.1"/>
    </source>
</evidence>
<feature type="domain" description="External alternative NADH-ubiquinone oxidoreductase-like C-terminal" evidence="13">
    <location>
        <begin position="467"/>
        <end position="533"/>
    </location>
</feature>
<accession>A0A7S3FM29</accession>
<evidence type="ECO:0000256" key="3">
    <source>
        <dbReference type="ARBA" id="ARBA00012637"/>
    </source>
</evidence>
<dbReference type="Pfam" id="PF22366">
    <property type="entry name" value="NDH2_C"/>
    <property type="match status" value="1"/>
</dbReference>
<dbReference type="PANTHER" id="PTHR43706:SF13">
    <property type="entry name" value="NADH DEHYDROGENASE-RELATED"/>
    <property type="match status" value="1"/>
</dbReference>
<comment type="similarity">
    <text evidence="2">Belongs to the NADH dehydrogenase family.</text>
</comment>
<name>A0A7S3FM29_9CHLO</name>
<evidence type="ECO:0000256" key="11">
    <source>
        <dbReference type="SAM" id="MobiDB-lite"/>
    </source>
</evidence>
<dbReference type="PANTHER" id="PTHR43706">
    <property type="entry name" value="NADH DEHYDROGENASE"/>
    <property type="match status" value="1"/>
</dbReference>
<dbReference type="GO" id="GO:0005743">
    <property type="term" value="C:mitochondrial inner membrane"/>
    <property type="evidence" value="ECO:0007669"/>
    <property type="project" value="UniProtKB-SubCell"/>
</dbReference>
<organism evidence="14">
    <name type="scientific">Chloropicon roscoffensis</name>
    <dbReference type="NCBI Taxonomy" id="1461544"/>
    <lineage>
        <taxon>Eukaryota</taxon>
        <taxon>Viridiplantae</taxon>
        <taxon>Chlorophyta</taxon>
        <taxon>Chloropicophyceae</taxon>
        <taxon>Chloropicales</taxon>
        <taxon>Chloropicaceae</taxon>
        <taxon>Chloropicon</taxon>
    </lineage>
</organism>
<keyword evidence="4" id="KW-0285">Flavoprotein</keyword>
<evidence type="ECO:0000259" key="13">
    <source>
        <dbReference type="Pfam" id="PF22366"/>
    </source>
</evidence>
<reference evidence="14" key="1">
    <citation type="submission" date="2021-01" db="EMBL/GenBank/DDBJ databases">
        <authorList>
            <person name="Corre E."/>
            <person name="Pelletier E."/>
            <person name="Niang G."/>
            <person name="Scheremetjew M."/>
            <person name="Finn R."/>
            <person name="Kale V."/>
            <person name="Holt S."/>
            <person name="Cochrane G."/>
            <person name="Meng A."/>
            <person name="Brown T."/>
            <person name="Cohen L."/>
        </authorList>
    </citation>
    <scope>NUCLEOTIDE SEQUENCE</scope>
    <source>
        <strain evidence="14">RCC1871</strain>
    </source>
</reference>
<comment type="catalytic activity">
    <reaction evidence="9">
        <text>a quinone + NADH + H(+) = a quinol + NAD(+)</text>
        <dbReference type="Rhea" id="RHEA:46160"/>
        <dbReference type="ChEBI" id="CHEBI:15378"/>
        <dbReference type="ChEBI" id="CHEBI:24646"/>
        <dbReference type="ChEBI" id="CHEBI:57540"/>
        <dbReference type="ChEBI" id="CHEBI:57945"/>
        <dbReference type="ChEBI" id="CHEBI:132124"/>
        <dbReference type="EC" id="1.6.5.9"/>
    </reaction>
</comment>
<feature type="compositionally biased region" description="Low complexity" evidence="11">
    <location>
        <begin position="24"/>
        <end position="37"/>
    </location>
</feature>
<comment type="subcellular location">
    <subcellularLocation>
        <location evidence="1">Mitochondrion inner membrane</location>
        <topology evidence="1">Peripheral membrane protein</topology>
    </subcellularLocation>
</comment>